<accession>A0A2N6K3K6</accession>
<protein>
    <submittedName>
        <fullName evidence="2">DUF1345 domain-containing protein</fullName>
    </submittedName>
</protein>
<dbReference type="AlphaFoldDB" id="A0A2N6K3K6"/>
<keyword evidence="1" id="KW-1133">Transmembrane helix</keyword>
<gene>
    <name evidence="2" type="ORF">CEN44_11745</name>
</gene>
<feature type="transmembrane region" description="Helical" evidence="1">
    <location>
        <begin position="43"/>
        <end position="61"/>
    </location>
</feature>
<reference evidence="2 3" key="1">
    <citation type="submission" date="2017-08" db="EMBL/GenBank/DDBJ databases">
        <title>Genomes of Fischerella (Mastigocladus) sp. strains.</title>
        <authorList>
            <person name="Miller S.R."/>
        </authorList>
    </citation>
    <scope>NUCLEOTIDE SEQUENCE [LARGE SCALE GENOMIC DNA]</scope>
    <source>
        <strain evidence="2 3">CCMEE 5323</strain>
    </source>
</reference>
<keyword evidence="1" id="KW-0812">Transmembrane</keyword>
<sequence length="250" mass="27590">MKFLSGNKASTGKVKALEFLFVGQARLAILLSLLKNLDSRSRLGVSIMVGMAAFIVMPDFMHLDIQILAAWISGVLCFLMLFVLMANSATPQKTYYLAQGKEAQHSVTFILVMITACTSIFAIGLMQTNNQDIPTSALVAEVSLSLIAVLCSWFLTHTVFALHYATCYYHRESISQGEEYAKGLDFPGEEEPDFWDFMYFSFTIGMTAQTSDISITSLPMRQLVLGHAVVSFLFYMVILASSVNVVSGLI</sequence>
<evidence type="ECO:0000256" key="1">
    <source>
        <dbReference type="SAM" id="Phobius"/>
    </source>
</evidence>
<proteinExistence type="predicted"/>
<dbReference type="EMBL" id="NRQW01000248">
    <property type="protein sequence ID" value="PLZ90038.1"/>
    <property type="molecule type" value="Genomic_DNA"/>
</dbReference>
<feature type="transmembrane region" description="Helical" evidence="1">
    <location>
        <begin position="67"/>
        <end position="86"/>
    </location>
</feature>
<keyword evidence="1" id="KW-0472">Membrane</keyword>
<dbReference type="Pfam" id="PF07077">
    <property type="entry name" value="DUF1345"/>
    <property type="match status" value="1"/>
</dbReference>
<feature type="transmembrane region" description="Helical" evidence="1">
    <location>
        <begin position="107"/>
        <end position="126"/>
    </location>
</feature>
<dbReference type="Gene3D" id="1.10.287.70">
    <property type="match status" value="1"/>
</dbReference>
<dbReference type="InterPro" id="IPR009781">
    <property type="entry name" value="DUF1345"/>
</dbReference>
<dbReference type="RefSeq" id="WP_016868876.1">
    <property type="nucleotide sequence ID" value="NZ_CAWNVR010000344.1"/>
</dbReference>
<feature type="transmembrane region" description="Helical" evidence="1">
    <location>
        <begin position="146"/>
        <end position="165"/>
    </location>
</feature>
<name>A0A2N6K3K6_FISMU</name>
<evidence type="ECO:0000313" key="2">
    <source>
        <dbReference type="EMBL" id="PLZ90038.1"/>
    </source>
</evidence>
<evidence type="ECO:0000313" key="3">
    <source>
        <dbReference type="Proteomes" id="UP000235036"/>
    </source>
</evidence>
<comment type="caution">
    <text evidence="2">The sequence shown here is derived from an EMBL/GenBank/DDBJ whole genome shotgun (WGS) entry which is preliminary data.</text>
</comment>
<feature type="transmembrane region" description="Helical" evidence="1">
    <location>
        <begin position="223"/>
        <end position="246"/>
    </location>
</feature>
<dbReference type="Proteomes" id="UP000235036">
    <property type="component" value="Unassembled WGS sequence"/>
</dbReference>
<keyword evidence="3" id="KW-1185">Reference proteome</keyword>
<organism evidence="2 3">
    <name type="scientific">Fischerella muscicola CCMEE 5323</name>
    <dbReference type="NCBI Taxonomy" id="2019572"/>
    <lineage>
        <taxon>Bacteria</taxon>
        <taxon>Bacillati</taxon>
        <taxon>Cyanobacteriota</taxon>
        <taxon>Cyanophyceae</taxon>
        <taxon>Nostocales</taxon>
        <taxon>Hapalosiphonaceae</taxon>
        <taxon>Fischerella</taxon>
    </lineage>
</organism>